<feature type="domain" description="ABC-2 type transporter transmembrane" evidence="7">
    <location>
        <begin position="36"/>
        <end position="322"/>
    </location>
</feature>
<keyword evidence="4 6" id="KW-1133">Transmembrane helix</keyword>
<dbReference type="InterPro" id="IPR013525">
    <property type="entry name" value="ABC2_TM"/>
</dbReference>
<reference evidence="8 9" key="1">
    <citation type="submission" date="2020-06" db="EMBL/GenBank/DDBJ databases">
        <title>Methanolobus halotolerans sp. nov., isolated from a saline lake Tus in Siberia.</title>
        <authorList>
            <person name="Shen Y."/>
            <person name="Chen S.-C."/>
            <person name="Lai M.-C."/>
            <person name="Huang H.-H."/>
            <person name="Chiu H.-H."/>
            <person name="Tang S.-L."/>
            <person name="Rogozin D.Y."/>
            <person name="Degermendzhy A.G."/>
        </authorList>
    </citation>
    <scope>NUCLEOTIDE SEQUENCE [LARGE SCALE GENOMIC DNA]</scope>
    <source>
        <strain evidence="8 9">DSM 21339</strain>
    </source>
</reference>
<organism evidence="8 9">
    <name type="scientific">Methanolobus zinderi</name>
    <dbReference type="NCBI Taxonomy" id="536044"/>
    <lineage>
        <taxon>Archaea</taxon>
        <taxon>Methanobacteriati</taxon>
        <taxon>Methanobacteriota</taxon>
        <taxon>Stenosarchaea group</taxon>
        <taxon>Methanomicrobia</taxon>
        <taxon>Methanosarcinales</taxon>
        <taxon>Methanosarcinaceae</taxon>
        <taxon>Methanolobus</taxon>
    </lineage>
</organism>
<evidence type="ECO:0000256" key="1">
    <source>
        <dbReference type="ARBA" id="ARBA00004651"/>
    </source>
</evidence>
<gene>
    <name evidence="8" type="ORF">HWN40_12790</name>
</gene>
<dbReference type="InterPro" id="IPR051449">
    <property type="entry name" value="ABC-2_transporter_component"/>
</dbReference>
<dbReference type="PANTHER" id="PTHR30294:SF29">
    <property type="entry name" value="MULTIDRUG ABC TRANSPORTER PERMEASE YBHS-RELATED"/>
    <property type="match status" value="1"/>
</dbReference>
<dbReference type="GO" id="GO:0005886">
    <property type="term" value="C:plasma membrane"/>
    <property type="evidence" value="ECO:0007669"/>
    <property type="project" value="UniProtKB-SubCell"/>
</dbReference>
<protein>
    <submittedName>
        <fullName evidence="8">ABC transporter permease</fullName>
    </submittedName>
</protein>
<feature type="transmembrane region" description="Helical" evidence="6">
    <location>
        <begin position="337"/>
        <end position="359"/>
    </location>
</feature>
<dbReference type="AlphaFoldDB" id="A0A7D5EG19"/>
<feature type="transmembrane region" description="Helical" evidence="6">
    <location>
        <begin position="299"/>
        <end position="317"/>
    </location>
</feature>
<dbReference type="EMBL" id="CP058215">
    <property type="protein sequence ID" value="QLC51036.1"/>
    <property type="molecule type" value="Genomic_DNA"/>
</dbReference>
<evidence type="ECO:0000313" key="8">
    <source>
        <dbReference type="EMBL" id="QLC51036.1"/>
    </source>
</evidence>
<dbReference type="Proteomes" id="UP000509594">
    <property type="component" value="Chromosome"/>
</dbReference>
<dbReference type="RefSeq" id="WP_176966091.1">
    <property type="nucleotide sequence ID" value="NZ_CP058215.1"/>
</dbReference>
<evidence type="ECO:0000256" key="5">
    <source>
        <dbReference type="ARBA" id="ARBA00023136"/>
    </source>
</evidence>
<feature type="transmembrane region" description="Helical" evidence="6">
    <location>
        <begin position="27"/>
        <end position="53"/>
    </location>
</feature>
<dbReference type="OrthoDB" id="51659at2157"/>
<dbReference type="KEGG" id="mzi:HWN40_12790"/>
<evidence type="ECO:0000256" key="2">
    <source>
        <dbReference type="ARBA" id="ARBA00022475"/>
    </source>
</evidence>
<keyword evidence="2" id="KW-1003">Cell membrane</keyword>
<feature type="transmembrane region" description="Helical" evidence="6">
    <location>
        <begin position="267"/>
        <end position="292"/>
    </location>
</feature>
<keyword evidence="5 6" id="KW-0472">Membrane</keyword>
<sequence length="368" mass="41551">MARSGKSYKKIRGIARKEFSELMHEKTFILSVLIQLFIASFSTFLVIGLTSFYDPTAMGDMELQGTKIAVVGTDDNELYNLLQESKLNTKLYSDLTPAYTDFYERRMDAIIIIPSGPPQGEDILNVEIYLPKSEIKSTLISMQLKEPLEQFEQQVRDIRTQRLSGYSPIDVNIIKRGINTSSTYFEFVYVALLPLLVFTPAFISGGLIIDFITEEYERKTMELLLASPASLLDIVSGKVLLATAIVPLQSFAWMLLLRLNWIRISNFFEILLVVTIIGLILVLLSSSIALTFKDRGVSQLLYSMILIFLFMVSYLFTNSPLNLVTRLSIESIGSMESGIWILIYSLVAAGLYVLMRATVSKNTITFKR</sequence>
<accession>A0A7D5EG19</accession>
<evidence type="ECO:0000256" key="6">
    <source>
        <dbReference type="SAM" id="Phobius"/>
    </source>
</evidence>
<name>A0A7D5EG19_9EURY</name>
<dbReference type="GeneID" id="55822567"/>
<proteinExistence type="predicted"/>
<dbReference type="GO" id="GO:0140359">
    <property type="term" value="F:ABC-type transporter activity"/>
    <property type="evidence" value="ECO:0007669"/>
    <property type="project" value="InterPro"/>
</dbReference>
<evidence type="ECO:0000313" key="9">
    <source>
        <dbReference type="Proteomes" id="UP000509594"/>
    </source>
</evidence>
<keyword evidence="3 6" id="KW-0812">Transmembrane</keyword>
<feature type="transmembrane region" description="Helical" evidence="6">
    <location>
        <begin position="223"/>
        <end position="247"/>
    </location>
</feature>
<dbReference type="PANTHER" id="PTHR30294">
    <property type="entry name" value="MEMBRANE COMPONENT OF ABC TRANSPORTER YHHJ-RELATED"/>
    <property type="match status" value="1"/>
</dbReference>
<evidence type="ECO:0000256" key="3">
    <source>
        <dbReference type="ARBA" id="ARBA00022692"/>
    </source>
</evidence>
<feature type="transmembrane region" description="Helical" evidence="6">
    <location>
        <begin position="187"/>
        <end position="211"/>
    </location>
</feature>
<keyword evidence="9" id="KW-1185">Reference proteome</keyword>
<evidence type="ECO:0000259" key="7">
    <source>
        <dbReference type="Pfam" id="PF12698"/>
    </source>
</evidence>
<evidence type="ECO:0000256" key="4">
    <source>
        <dbReference type="ARBA" id="ARBA00022989"/>
    </source>
</evidence>
<comment type="subcellular location">
    <subcellularLocation>
        <location evidence="1">Cell membrane</location>
        <topology evidence="1">Multi-pass membrane protein</topology>
    </subcellularLocation>
</comment>
<dbReference type="Pfam" id="PF12698">
    <property type="entry name" value="ABC2_membrane_3"/>
    <property type="match status" value="1"/>
</dbReference>